<dbReference type="PANTHER" id="PTHR22901">
    <property type="entry name" value="SIALATE O-ACETYLESTERASE"/>
    <property type="match status" value="1"/>
</dbReference>
<name>A0A5C5W953_9PLAN</name>
<proteinExistence type="predicted"/>
<gene>
    <name evidence="3" type="ORF">KOR42_41420</name>
</gene>
<evidence type="ECO:0000313" key="3">
    <source>
        <dbReference type="EMBL" id="TWT47144.1"/>
    </source>
</evidence>
<dbReference type="GO" id="GO:0001681">
    <property type="term" value="F:sialate O-acetylesterase activity"/>
    <property type="evidence" value="ECO:0007669"/>
    <property type="project" value="InterPro"/>
</dbReference>
<dbReference type="SUPFAM" id="SSF52266">
    <property type="entry name" value="SGNH hydrolase"/>
    <property type="match status" value="1"/>
</dbReference>
<dbReference type="Pfam" id="PF03629">
    <property type="entry name" value="SASA"/>
    <property type="match status" value="1"/>
</dbReference>
<dbReference type="GO" id="GO:0005975">
    <property type="term" value="P:carbohydrate metabolic process"/>
    <property type="evidence" value="ECO:0007669"/>
    <property type="project" value="TreeGrafter"/>
</dbReference>
<reference evidence="3 4" key="1">
    <citation type="submission" date="2019-02" db="EMBL/GenBank/DDBJ databases">
        <title>Deep-cultivation of Planctomycetes and their phenomic and genomic characterization uncovers novel biology.</title>
        <authorList>
            <person name="Wiegand S."/>
            <person name="Jogler M."/>
            <person name="Boedeker C."/>
            <person name="Pinto D."/>
            <person name="Vollmers J."/>
            <person name="Rivas-Marin E."/>
            <person name="Kohn T."/>
            <person name="Peeters S.H."/>
            <person name="Heuer A."/>
            <person name="Rast P."/>
            <person name="Oberbeckmann S."/>
            <person name="Bunk B."/>
            <person name="Jeske O."/>
            <person name="Meyerdierks A."/>
            <person name="Storesund J.E."/>
            <person name="Kallscheuer N."/>
            <person name="Luecker S."/>
            <person name="Lage O.M."/>
            <person name="Pohl T."/>
            <person name="Merkel B.J."/>
            <person name="Hornburger P."/>
            <person name="Mueller R.-W."/>
            <person name="Bruemmer F."/>
            <person name="Labrenz M."/>
            <person name="Spormann A.M."/>
            <person name="Op Den Camp H."/>
            <person name="Overmann J."/>
            <person name="Amann R."/>
            <person name="Jetten M.S.M."/>
            <person name="Mascher T."/>
            <person name="Medema M.H."/>
            <person name="Devos D.P."/>
            <person name="Kaster A.-K."/>
            <person name="Ovreas L."/>
            <person name="Rohde M."/>
            <person name="Galperin M.Y."/>
            <person name="Jogler C."/>
        </authorList>
    </citation>
    <scope>NUCLEOTIDE SEQUENCE [LARGE SCALE GENOMIC DNA]</scope>
    <source>
        <strain evidence="3 4">KOR42</strain>
    </source>
</reference>
<dbReference type="InterPro" id="IPR005181">
    <property type="entry name" value="SASA"/>
</dbReference>
<evidence type="ECO:0000259" key="2">
    <source>
        <dbReference type="Pfam" id="PF03629"/>
    </source>
</evidence>
<evidence type="ECO:0000256" key="1">
    <source>
        <dbReference type="ARBA" id="ARBA00022801"/>
    </source>
</evidence>
<dbReference type="InterPro" id="IPR039329">
    <property type="entry name" value="SIAE"/>
</dbReference>
<dbReference type="AlphaFoldDB" id="A0A5C5W953"/>
<comment type="caution">
    <text evidence="3">The sequence shown here is derived from an EMBL/GenBank/DDBJ whole genome shotgun (WGS) entry which is preliminary data.</text>
</comment>
<keyword evidence="4" id="KW-1185">Reference proteome</keyword>
<dbReference type="EMBL" id="SIHI01000023">
    <property type="protein sequence ID" value="TWT47144.1"/>
    <property type="molecule type" value="Genomic_DNA"/>
</dbReference>
<feature type="domain" description="Sialate O-acetylesterase" evidence="2">
    <location>
        <begin position="270"/>
        <end position="371"/>
    </location>
</feature>
<accession>A0A5C5W953</accession>
<dbReference type="Proteomes" id="UP000317243">
    <property type="component" value="Unassembled WGS sequence"/>
</dbReference>
<keyword evidence="1" id="KW-0378">Hydrolase</keyword>
<organism evidence="3 4">
    <name type="scientific">Thalassoglobus neptunius</name>
    <dbReference type="NCBI Taxonomy" id="1938619"/>
    <lineage>
        <taxon>Bacteria</taxon>
        <taxon>Pseudomonadati</taxon>
        <taxon>Planctomycetota</taxon>
        <taxon>Planctomycetia</taxon>
        <taxon>Planctomycetales</taxon>
        <taxon>Planctomycetaceae</taxon>
        <taxon>Thalassoglobus</taxon>
    </lineage>
</organism>
<evidence type="ECO:0000313" key="4">
    <source>
        <dbReference type="Proteomes" id="UP000317243"/>
    </source>
</evidence>
<dbReference type="PANTHER" id="PTHR22901:SF0">
    <property type="entry name" value="SIALATE O-ACETYLESTERASE"/>
    <property type="match status" value="1"/>
</dbReference>
<dbReference type="InterPro" id="IPR036514">
    <property type="entry name" value="SGNH_hydro_sf"/>
</dbReference>
<protein>
    <recommendedName>
        <fullName evidence="2">Sialate O-acetylesterase domain-containing protein</fullName>
    </recommendedName>
</protein>
<dbReference type="Gene3D" id="3.40.50.1110">
    <property type="entry name" value="SGNH hydrolase"/>
    <property type="match status" value="1"/>
</dbReference>
<sequence>MKHCYHLTIAIILLGVDVHHASAELRLAGIFSDHMVLQREQPIHIWGWADADEKVTVSFADQTETAIAGKNGAWSVSLKPLKAASVGRSLQVETGDQRIVTQNVLVGEVWHASGQSNMAMTIGAMAKQLDSVAMDIAAADLPQLRFCRINEPESPEPLDDLRKQSTWTVCSPKTVSRFSGAAFYFARRIHAELNIPIGVIDSSHGGTPIEPFIPRAAFNSHPTLKKELELGDREDLEGIWKLPGGVRARSTTWLPGRLFNSRLAPISRFGIHGAIWYQGESNSGVQEDPRDYQYKMRALINGWRQEFGNAKLPAYYVQLPGSGAGEGWPYLREQQRLATDLPHTGMVVTVDLDGAGVHPPNKIDVGERLARWALAKHYGRSIPFSGPMFERQEIHGDKIILHFSHAETGLMVADKVGLAEPRETPEAELLYFEVTDASGKWHPAKAEIEGKKVVVTSEEVTSPIAVRYAYAVNPENCNLYNHDGLPASPFCSRPELLIYDPKLPPSSQSGR</sequence>